<dbReference type="InterPro" id="IPR000210">
    <property type="entry name" value="BTB/POZ_dom"/>
</dbReference>
<dbReference type="GeneID" id="98123711"/>
<feature type="compositionally biased region" description="Polar residues" evidence="1">
    <location>
        <begin position="161"/>
        <end position="182"/>
    </location>
</feature>
<evidence type="ECO:0000256" key="1">
    <source>
        <dbReference type="SAM" id="MobiDB-lite"/>
    </source>
</evidence>
<dbReference type="SMART" id="SM00225">
    <property type="entry name" value="BTB"/>
    <property type="match status" value="1"/>
</dbReference>
<feature type="domain" description="BTB" evidence="2">
    <location>
        <begin position="57"/>
        <end position="124"/>
    </location>
</feature>
<evidence type="ECO:0000313" key="4">
    <source>
        <dbReference type="Proteomes" id="UP001600064"/>
    </source>
</evidence>
<feature type="compositionally biased region" description="Acidic residues" evidence="1">
    <location>
        <begin position="183"/>
        <end position="201"/>
    </location>
</feature>
<proteinExistence type="predicted"/>
<dbReference type="PANTHER" id="PTHR47843:SF5">
    <property type="entry name" value="BTB_POZ DOMAIN PROTEIN"/>
    <property type="match status" value="1"/>
</dbReference>
<dbReference type="RefSeq" id="XP_070869301.1">
    <property type="nucleotide sequence ID" value="XM_071009067.1"/>
</dbReference>
<feature type="region of interest" description="Disordered" evidence="1">
    <location>
        <begin position="1"/>
        <end position="30"/>
    </location>
</feature>
<reference evidence="3 4" key="1">
    <citation type="journal article" date="2024" name="Commun. Biol.">
        <title>Comparative genomic analysis of thermophilic fungi reveals convergent evolutionary adaptations and gene losses.</title>
        <authorList>
            <person name="Steindorff A.S."/>
            <person name="Aguilar-Pontes M.V."/>
            <person name="Robinson A.J."/>
            <person name="Andreopoulos B."/>
            <person name="LaButti K."/>
            <person name="Kuo A."/>
            <person name="Mondo S."/>
            <person name="Riley R."/>
            <person name="Otillar R."/>
            <person name="Haridas S."/>
            <person name="Lipzen A."/>
            <person name="Grimwood J."/>
            <person name="Schmutz J."/>
            <person name="Clum A."/>
            <person name="Reid I.D."/>
            <person name="Moisan M.C."/>
            <person name="Butler G."/>
            <person name="Nguyen T.T.M."/>
            <person name="Dewar K."/>
            <person name="Conant G."/>
            <person name="Drula E."/>
            <person name="Henrissat B."/>
            <person name="Hansel C."/>
            <person name="Singer S."/>
            <person name="Hutchinson M.I."/>
            <person name="de Vries R.P."/>
            <person name="Natvig D.O."/>
            <person name="Powell A.J."/>
            <person name="Tsang A."/>
            <person name="Grigoriev I.V."/>
        </authorList>
    </citation>
    <scope>NUCLEOTIDE SEQUENCE [LARGE SCALE GENOMIC DNA]</scope>
    <source>
        <strain evidence="3 4">ATCC 22073</strain>
    </source>
</reference>
<gene>
    <name evidence="3" type="ORF">VTJ83DRAFT_2761</name>
</gene>
<feature type="compositionally biased region" description="Basic and acidic residues" evidence="1">
    <location>
        <begin position="21"/>
        <end position="30"/>
    </location>
</feature>
<evidence type="ECO:0000313" key="3">
    <source>
        <dbReference type="EMBL" id="KAL2270577.1"/>
    </source>
</evidence>
<evidence type="ECO:0000259" key="2">
    <source>
        <dbReference type="PROSITE" id="PS50097"/>
    </source>
</evidence>
<dbReference type="InterPro" id="IPR011333">
    <property type="entry name" value="SKP1/BTB/POZ_sf"/>
</dbReference>
<dbReference type="CDD" id="cd18186">
    <property type="entry name" value="BTB_POZ_ZBTB_KLHL-like"/>
    <property type="match status" value="1"/>
</dbReference>
<protein>
    <recommendedName>
        <fullName evidence="2">BTB domain-containing protein</fullName>
    </recommendedName>
</protein>
<keyword evidence="4" id="KW-1185">Reference proteome</keyword>
<sequence length="201" mass="21906">MSTSSATAAIGNDGAATSHESVFEEHRWEDDKSSIERNRPTFIYASLSALFKFDKFSDMTIRCGDREFTAHRAIVCTRSPFFDSAMSGEVTKPNAQTVDLPEENADVLERFLEFLYTGNYSDKLDSPGEPNEVCKMTHDKLQKNPHTPPGVAVMLTDATDEASSVSSQSNDDADAGSSTPSEPEQECSEGSAEDEDPALFG</sequence>
<dbReference type="Gene3D" id="3.30.710.10">
    <property type="entry name" value="Potassium Channel Kv1.1, Chain A"/>
    <property type="match status" value="1"/>
</dbReference>
<dbReference type="PROSITE" id="PS50097">
    <property type="entry name" value="BTB"/>
    <property type="match status" value="1"/>
</dbReference>
<dbReference type="PANTHER" id="PTHR47843">
    <property type="entry name" value="BTB DOMAIN-CONTAINING PROTEIN-RELATED"/>
    <property type="match status" value="1"/>
</dbReference>
<organism evidence="3 4">
    <name type="scientific">Remersonia thermophila</name>
    <dbReference type="NCBI Taxonomy" id="72144"/>
    <lineage>
        <taxon>Eukaryota</taxon>
        <taxon>Fungi</taxon>
        <taxon>Dikarya</taxon>
        <taxon>Ascomycota</taxon>
        <taxon>Pezizomycotina</taxon>
        <taxon>Sordariomycetes</taxon>
        <taxon>Sordariomycetidae</taxon>
        <taxon>Sordariales</taxon>
        <taxon>Sordariales incertae sedis</taxon>
        <taxon>Remersonia</taxon>
    </lineage>
</organism>
<dbReference type="SUPFAM" id="SSF54695">
    <property type="entry name" value="POZ domain"/>
    <property type="match status" value="1"/>
</dbReference>
<dbReference type="Pfam" id="PF00651">
    <property type="entry name" value="BTB"/>
    <property type="match status" value="1"/>
</dbReference>
<dbReference type="Proteomes" id="UP001600064">
    <property type="component" value="Unassembled WGS sequence"/>
</dbReference>
<name>A0ABR4DJV7_9PEZI</name>
<feature type="region of interest" description="Disordered" evidence="1">
    <location>
        <begin position="140"/>
        <end position="201"/>
    </location>
</feature>
<accession>A0ABR4DJV7</accession>
<comment type="caution">
    <text evidence="3">The sequence shown here is derived from an EMBL/GenBank/DDBJ whole genome shotgun (WGS) entry which is preliminary data.</text>
</comment>
<dbReference type="EMBL" id="JAZGUE010000002">
    <property type="protein sequence ID" value="KAL2270577.1"/>
    <property type="molecule type" value="Genomic_DNA"/>
</dbReference>